<organism evidence="14 19">
    <name type="scientific">Clostridium cochlearium</name>
    <dbReference type="NCBI Taxonomy" id="1494"/>
    <lineage>
        <taxon>Bacteria</taxon>
        <taxon>Bacillati</taxon>
        <taxon>Bacillota</taxon>
        <taxon>Clostridia</taxon>
        <taxon>Eubacteriales</taxon>
        <taxon>Clostridiaceae</taxon>
        <taxon>Clostridium</taxon>
    </lineage>
</organism>
<dbReference type="Gene3D" id="1.10.4030.10">
    <property type="entry name" value="Porin chaperone SurA, peptide-binding domain"/>
    <property type="match status" value="1"/>
</dbReference>
<dbReference type="AlphaFoldDB" id="A0A1G9GPR3"/>
<dbReference type="Pfam" id="PF13624">
    <property type="entry name" value="SurA_N_3"/>
    <property type="match status" value="1"/>
</dbReference>
<dbReference type="EMBL" id="UAWC01000016">
    <property type="protein sequence ID" value="SQB34651.1"/>
    <property type="molecule type" value="Genomic_DNA"/>
</dbReference>
<evidence type="ECO:0000256" key="5">
    <source>
        <dbReference type="ARBA" id="ARBA00022729"/>
    </source>
</evidence>
<dbReference type="GO" id="GO:0006457">
    <property type="term" value="P:protein folding"/>
    <property type="evidence" value="ECO:0007669"/>
    <property type="project" value="UniProtKB-UniRule"/>
</dbReference>
<dbReference type="InterPro" id="IPR000297">
    <property type="entry name" value="PPIase_PpiC"/>
</dbReference>
<keyword evidence="10 11" id="KW-0449">Lipoprotein</keyword>
<dbReference type="GO" id="GO:0005886">
    <property type="term" value="C:plasma membrane"/>
    <property type="evidence" value="ECO:0007669"/>
    <property type="project" value="UniProtKB-SubCell"/>
</dbReference>
<evidence type="ECO:0000256" key="6">
    <source>
        <dbReference type="ARBA" id="ARBA00023110"/>
    </source>
</evidence>
<dbReference type="STRING" id="1494.SAMN05216497_10528"/>
<comment type="function">
    <text evidence="11">Plays a major role in protein secretion by helping the post-translocational extracellular folding of several secreted proteins.</text>
</comment>
<dbReference type="EC" id="5.2.1.8" evidence="11"/>
<dbReference type="Gene3D" id="3.10.50.40">
    <property type="match status" value="1"/>
</dbReference>
<evidence type="ECO:0000256" key="8">
    <source>
        <dbReference type="ARBA" id="ARBA00023139"/>
    </source>
</evidence>
<evidence type="ECO:0000256" key="10">
    <source>
        <dbReference type="ARBA" id="ARBA00023288"/>
    </source>
</evidence>
<dbReference type="Pfam" id="PF00639">
    <property type="entry name" value="Rotamase"/>
    <property type="match status" value="1"/>
</dbReference>
<keyword evidence="9 11" id="KW-0413">Isomerase</keyword>
<keyword evidence="7 11" id="KW-0472">Membrane</keyword>
<feature type="domain" description="PpiC" evidence="13">
    <location>
        <begin position="201"/>
        <end position="291"/>
    </location>
</feature>
<comment type="subcellular location">
    <subcellularLocation>
        <location evidence="2 11">Cell membrane</location>
        <topology evidence="2 11">Lipid-anchor</topology>
    </subcellularLocation>
</comment>
<dbReference type="InterPro" id="IPR050245">
    <property type="entry name" value="PrsA_foldase"/>
</dbReference>
<comment type="catalytic activity">
    <reaction evidence="1 11">
        <text>[protein]-peptidylproline (omega=180) = [protein]-peptidylproline (omega=0)</text>
        <dbReference type="Rhea" id="RHEA:16237"/>
        <dbReference type="Rhea" id="RHEA-COMP:10747"/>
        <dbReference type="Rhea" id="RHEA-COMP:10748"/>
        <dbReference type="ChEBI" id="CHEBI:83833"/>
        <dbReference type="ChEBI" id="CHEBI:83834"/>
        <dbReference type="EC" id="5.2.1.8"/>
    </reaction>
</comment>
<dbReference type="EMBL" id="JABFIF010000008">
    <property type="protein sequence ID" value="NOH15873.1"/>
    <property type="molecule type" value="Genomic_DNA"/>
</dbReference>
<keyword evidence="4 11" id="KW-1003">Cell membrane</keyword>
<dbReference type="InterPro" id="IPR046357">
    <property type="entry name" value="PPIase_dom_sf"/>
</dbReference>
<keyword evidence="8 11" id="KW-0564">Palmitate</keyword>
<dbReference type="EMBL" id="FNGL01000005">
    <property type="protein sequence ID" value="SDL02657.1"/>
    <property type="molecule type" value="Genomic_DNA"/>
</dbReference>
<dbReference type="RefSeq" id="WP_160110540.1">
    <property type="nucleotide sequence ID" value="NZ_FNGL01000005.1"/>
</dbReference>
<evidence type="ECO:0000256" key="12">
    <source>
        <dbReference type="SAM" id="SignalP"/>
    </source>
</evidence>
<dbReference type="Proteomes" id="UP000198811">
    <property type="component" value="Unassembled WGS sequence"/>
</dbReference>
<dbReference type="PANTHER" id="PTHR47245:SF1">
    <property type="entry name" value="FOLDASE PROTEIN PRSA"/>
    <property type="match status" value="1"/>
</dbReference>
<keyword evidence="6 11" id="KW-0697">Rotamase</keyword>
<evidence type="ECO:0000313" key="16">
    <source>
        <dbReference type="EMBL" id="SQB34651.1"/>
    </source>
</evidence>
<reference evidence="16 18" key="2">
    <citation type="submission" date="2018-06" db="EMBL/GenBank/DDBJ databases">
        <authorList>
            <consortium name="Pathogen Informatics"/>
            <person name="Doyle S."/>
        </authorList>
    </citation>
    <scope>NUCLEOTIDE SEQUENCE [LARGE SCALE GENOMIC DNA]</scope>
    <source>
        <strain evidence="16 18">NCTC13028</strain>
    </source>
</reference>
<reference evidence="14 19" key="3">
    <citation type="submission" date="2020-05" db="EMBL/GenBank/DDBJ databases">
        <title>Draft genome sequence of Clostridium cochlearium strain AGROS13 isolated from a sheep dairy farm in New Zealand.</title>
        <authorList>
            <person name="Gupta T.B."/>
            <person name="Jauregui R."/>
            <person name="Risson A.N."/>
            <person name="Brightwell G."/>
            <person name="Maclean P."/>
        </authorList>
    </citation>
    <scope>NUCLEOTIDE SEQUENCE [LARGE SCALE GENOMIC DNA]</scope>
    <source>
        <strain evidence="14 19">AGROS13</strain>
    </source>
</reference>
<evidence type="ECO:0000313" key="15">
    <source>
        <dbReference type="EMBL" id="SDL02657.1"/>
    </source>
</evidence>
<keyword evidence="17" id="KW-1185">Reference proteome</keyword>
<dbReference type="InterPro" id="IPR027304">
    <property type="entry name" value="Trigger_fact/SurA_dom_sf"/>
</dbReference>
<accession>A0A1G9GPR3</accession>
<dbReference type="NCBIfam" id="NF000809">
    <property type="entry name" value="PRK00059.1"/>
    <property type="match status" value="1"/>
</dbReference>
<gene>
    <name evidence="11 16" type="primary">prsA</name>
    <name evidence="14" type="ORF">HMJ28_05635</name>
    <name evidence="16" type="ORF">NCTC13028_01522</name>
    <name evidence="15" type="ORF">SAMN05216497_10528</name>
</gene>
<protein>
    <recommendedName>
        <fullName evidence="11">Foldase protein PrsA</fullName>
        <ecNumber evidence="11">5.2.1.8</ecNumber>
    </recommendedName>
</protein>
<evidence type="ECO:0000256" key="2">
    <source>
        <dbReference type="ARBA" id="ARBA00004193"/>
    </source>
</evidence>
<dbReference type="GO" id="GO:0003755">
    <property type="term" value="F:peptidyl-prolyl cis-trans isomerase activity"/>
    <property type="evidence" value="ECO:0007669"/>
    <property type="project" value="UniProtKB-UniRule"/>
</dbReference>
<reference evidence="15 17" key="1">
    <citation type="submission" date="2016-10" db="EMBL/GenBank/DDBJ databases">
        <authorList>
            <person name="Varghese N."/>
            <person name="Submissions S."/>
        </authorList>
    </citation>
    <scope>NUCLEOTIDE SEQUENCE [LARGE SCALE GENOMIC DNA]</scope>
    <source>
        <strain evidence="15 17">NLAE-zl-C224</strain>
    </source>
</reference>
<evidence type="ECO:0000313" key="19">
    <source>
        <dbReference type="Proteomes" id="UP000528432"/>
    </source>
</evidence>
<dbReference type="PROSITE" id="PS51257">
    <property type="entry name" value="PROKAR_LIPOPROTEIN"/>
    <property type="match status" value="1"/>
</dbReference>
<comment type="similarity">
    <text evidence="3 11">Belongs to the PrsA family.</text>
</comment>
<evidence type="ECO:0000313" key="14">
    <source>
        <dbReference type="EMBL" id="NOH15873.1"/>
    </source>
</evidence>
<dbReference type="InterPro" id="IPR023059">
    <property type="entry name" value="Foldase_PrsA"/>
</dbReference>
<name>A0A1G9GPR3_CLOCO</name>
<evidence type="ECO:0000256" key="1">
    <source>
        <dbReference type="ARBA" id="ARBA00000971"/>
    </source>
</evidence>
<dbReference type="PROSITE" id="PS50198">
    <property type="entry name" value="PPIC_PPIASE_2"/>
    <property type="match status" value="1"/>
</dbReference>
<evidence type="ECO:0000259" key="13">
    <source>
        <dbReference type="PROSITE" id="PS50198"/>
    </source>
</evidence>
<dbReference type="SUPFAM" id="SSF54534">
    <property type="entry name" value="FKBP-like"/>
    <property type="match status" value="1"/>
</dbReference>
<sequence length="343" mass="39867">MKHFKNNIKKITALFFALLFSMSVVGCNMIEKTPEAIEKSPIAKVGEKTITRGELDTYFTNALRFTGELSMLEEQYGKDFLNNSEIKDQLSQVKNQVLQQMVQEEVISQKSKELKVDNAKIEKEVDKSLKEFVEKAFQGDKNKYEEYLKKMGVKEEVLKNVYKNEFLTKEVMEKVTQDIKVDDNSAKKYYEENKYTFAENNPQFHAQHVLVEKEEDAKKVKERLDKGEDIKKIAKEISIDPSAKENSGDLGKTPYSSVVKSFADAITKLDKGQISQPVKSRHGYHVIKLIDKDEVTFKDFNTVKEQIKKDLLQSEKEKVFNEKIKQWKEELKVETKKYEKNIM</sequence>
<evidence type="ECO:0000313" key="18">
    <source>
        <dbReference type="Proteomes" id="UP000250223"/>
    </source>
</evidence>
<evidence type="ECO:0000256" key="7">
    <source>
        <dbReference type="ARBA" id="ARBA00023136"/>
    </source>
</evidence>
<evidence type="ECO:0000256" key="9">
    <source>
        <dbReference type="ARBA" id="ARBA00023235"/>
    </source>
</evidence>
<evidence type="ECO:0000256" key="4">
    <source>
        <dbReference type="ARBA" id="ARBA00022475"/>
    </source>
</evidence>
<proteinExistence type="inferred from homology"/>
<evidence type="ECO:0000313" key="17">
    <source>
        <dbReference type="Proteomes" id="UP000198811"/>
    </source>
</evidence>
<dbReference type="HAMAP" id="MF_01145">
    <property type="entry name" value="Foldase_PrsA"/>
    <property type="match status" value="1"/>
</dbReference>
<feature type="chain" id="PRO_5044557497" description="Foldase protein PrsA" evidence="12">
    <location>
        <begin position="27"/>
        <end position="343"/>
    </location>
</feature>
<evidence type="ECO:0000256" key="3">
    <source>
        <dbReference type="ARBA" id="ARBA00006071"/>
    </source>
</evidence>
<dbReference type="SUPFAM" id="SSF109998">
    <property type="entry name" value="Triger factor/SurA peptide-binding domain-like"/>
    <property type="match status" value="1"/>
</dbReference>
<evidence type="ECO:0000256" key="11">
    <source>
        <dbReference type="HAMAP-Rule" id="MF_01145"/>
    </source>
</evidence>
<dbReference type="PANTHER" id="PTHR47245">
    <property type="entry name" value="PEPTIDYLPROLYL ISOMERASE"/>
    <property type="match status" value="1"/>
</dbReference>
<dbReference type="Proteomes" id="UP000528432">
    <property type="component" value="Unassembled WGS sequence"/>
</dbReference>
<feature type="signal peptide" evidence="12">
    <location>
        <begin position="1"/>
        <end position="26"/>
    </location>
</feature>
<keyword evidence="5 11" id="KW-0732">Signal</keyword>
<dbReference type="Proteomes" id="UP000250223">
    <property type="component" value="Unassembled WGS sequence"/>
</dbReference>